<dbReference type="InterPro" id="IPR025110">
    <property type="entry name" value="AMP-bd_C"/>
</dbReference>
<evidence type="ECO:0000259" key="2">
    <source>
        <dbReference type="Pfam" id="PF00501"/>
    </source>
</evidence>
<feature type="domain" description="AMP-binding enzyme C-terminal" evidence="3">
    <location>
        <begin position="499"/>
        <end position="574"/>
    </location>
</feature>
<feature type="compositionally biased region" description="Basic and acidic residues" evidence="1">
    <location>
        <begin position="8"/>
        <end position="17"/>
    </location>
</feature>
<evidence type="ECO:0000259" key="3">
    <source>
        <dbReference type="Pfam" id="PF13193"/>
    </source>
</evidence>
<organism evidence="4 5">
    <name type="scientific">Prauserella endophytica</name>
    <dbReference type="NCBI Taxonomy" id="1592324"/>
    <lineage>
        <taxon>Bacteria</taxon>
        <taxon>Bacillati</taxon>
        <taxon>Actinomycetota</taxon>
        <taxon>Actinomycetes</taxon>
        <taxon>Pseudonocardiales</taxon>
        <taxon>Pseudonocardiaceae</taxon>
        <taxon>Prauserella</taxon>
        <taxon>Prauserella coralliicola group</taxon>
    </lineage>
</organism>
<evidence type="ECO:0000313" key="5">
    <source>
        <dbReference type="Proteomes" id="UP000309992"/>
    </source>
</evidence>
<feature type="domain" description="AMP-dependent synthetase/ligase" evidence="2">
    <location>
        <begin position="82"/>
        <end position="448"/>
    </location>
</feature>
<gene>
    <name evidence="4" type="ORF">FCN18_33035</name>
</gene>
<keyword evidence="5" id="KW-1185">Reference proteome</keyword>
<dbReference type="InterPro" id="IPR050237">
    <property type="entry name" value="ATP-dep_AMP-bd_enzyme"/>
</dbReference>
<accession>A0ABY2RV64</accession>
<name>A0ABY2RV64_9PSEU</name>
<dbReference type="PANTHER" id="PTHR43767:SF7">
    <property type="entry name" value="MEDIUM_LONG-CHAIN-FATTY-ACID--COA LIGASE FADD8"/>
    <property type="match status" value="1"/>
</dbReference>
<dbReference type="InterPro" id="IPR045851">
    <property type="entry name" value="AMP-bd_C_sf"/>
</dbReference>
<dbReference type="Gene3D" id="3.40.50.12780">
    <property type="entry name" value="N-terminal domain of ligase-like"/>
    <property type="match status" value="1"/>
</dbReference>
<feature type="region of interest" description="Disordered" evidence="1">
    <location>
        <begin position="44"/>
        <end position="64"/>
    </location>
</feature>
<evidence type="ECO:0000313" key="4">
    <source>
        <dbReference type="EMBL" id="TKG61862.1"/>
    </source>
</evidence>
<dbReference type="SUPFAM" id="SSF56801">
    <property type="entry name" value="Acetyl-CoA synthetase-like"/>
    <property type="match status" value="1"/>
</dbReference>
<dbReference type="InterPro" id="IPR042099">
    <property type="entry name" value="ANL_N_sf"/>
</dbReference>
<dbReference type="Gene3D" id="3.30.300.30">
    <property type="match status" value="1"/>
</dbReference>
<dbReference type="Pfam" id="PF00501">
    <property type="entry name" value="AMP-binding"/>
    <property type="match status" value="1"/>
</dbReference>
<dbReference type="PANTHER" id="PTHR43767">
    <property type="entry name" value="LONG-CHAIN-FATTY-ACID--COA LIGASE"/>
    <property type="match status" value="1"/>
</dbReference>
<feature type="compositionally biased region" description="Basic and acidic residues" evidence="1">
    <location>
        <begin position="48"/>
        <end position="62"/>
    </location>
</feature>
<dbReference type="Proteomes" id="UP000309992">
    <property type="component" value="Unassembled WGS sequence"/>
</dbReference>
<sequence length="594" mass="64837">MRAGLAGRPDHRRDRGTGRRQPLFVRPRRCRRHRTAPRCRRGLLRGRPGADRDRLAGGDHGRCAGRRRQLGREGMDPARLLRRVSQDYRDRIAVKCEERTLTYAELGERASRLANALADRGLERGDRVALLGDNCLESLEQIVGTAIGGFVRCSLHAHDAPERHRYLIEHTGAKALIIQSGHYQRMAGQLEEITGLRHVIVLGDADVAPGASRYDDVLAAASPEQPDVRLGDDDPHVIRFSAGTTGLPKGIVISVRATMGMGNEFAMVLPSFDEEDRYLAAGPLTHAAGMFIYPLLAAGSTTIVMPGFDPGSFLELVERERVTTTLVVPTMIQMITDHPAAGTKDLSSLRAVMYGAAPISETTLVKALGLWGNIMYQLYGQSEVVPIAVLTPRHHRVDGPSDRNRLSSAGRPSPNACVRIEDENGDVLPPGQVGEIVAHAPCTMSGIWKDEAGTAARFTPDGGVRTKDMGYLSEDGFLYLADRKEDLIISGGFNIWPAELENALAAHPAVQEAAVVGVPHPKWGETPHAVVVVREGSEVTEQELIEWTRQRVGSYKKVTAVRFADALPKTPIGKVLRREVRERFLAAADGLGRA</sequence>
<dbReference type="Pfam" id="PF13193">
    <property type="entry name" value="AMP-binding_C"/>
    <property type="match status" value="1"/>
</dbReference>
<reference evidence="4 5" key="1">
    <citation type="journal article" date="2015" name="Antonie Van Leeuwenhoek">
        <title>Prauserella endophytica sp. nov., an endophytic actinobacterium isolated from Tamarix taklamakanensis.</title>
        <authorList>
            <person name="Liu J.M."/>
            <person name="Habden X."/>
            <person name="Guo L."/>
            <person name="Tuo L."/>
            <person name="Jiang Z.K."/>
            <person name="Liu S.W."/>
            <person name="Liu X.F."/>
            <person name="Chen L."/>
            <person name="Li R.F."/>
            <person name="Zhang Y.Q."/>
            <person name="Sun C.H."/>
        </authorList>
    </citation>
    <scope>NUCLEOTIDE SEQUENCE [LARGE SCALE GENOMIC DNA]</scope>
    <source>
        <strain evidence="4 5">CGMCC 4.7182</strain>
    </source>
</reference>
<evidence type="ECO:0000256" key="1">
    <source>
        <dbReference type="SAM" id="MobiDB-lite"/>
    </source>
</evidence>
<proteinExistence type="predicted"/>
<comment type="caution">
    <text evidence="4">The sequence shown here is derived from an EMBL/GenBank/DDBJ whole genome shotgun (WGS) entry which is preliminary data.</text>
</comment>
<dbReference type="PROSITE" id="PS00455">
    <property type="entry name" value="AMP_BINDING"/>
    <property type="match status" value="1"/>
</dbReference>
<dbReference type="InterPro" id="IPR020845">
    <property type="entry name" value="AMP-binding_CS"/>
</dbReference>
<feature type="region of interest" description="Disordered" evidence="1">
    <location>
        <begin position="1"/>
        <end position="23"/>
    </location>
</feature>
<protein>
    <submittedName>
        <fullName evidence="4">AMP-dependent synthetase</fullName>
    </submittedName>
</protein>
<dbReference type="InterPro" id="IPR000873">
    <property type="entry name" value="AMP-dep_synth/lig_dom"/>
</dbReference>
<dbReference type="EMBL" id="SWMS01000029">
    <property type="protein sequence ID" value="TKG61862.1"/>
    <property type="molecule type" value="Genomic_DNA"/>
</dbReference>